<dbReference type="AlphaFoldDB" id="A0A914VIY4"/>
<evidence type="ECO:0000256" key="1">
    <source>
        <dbReference type="SAM" id="SignalP"/>
    </source>
</evidence>
<keyword evidence="3" id="KW-1185">Reference proteome</keyword>
<evidence type="ECO:0000259" key="2">
    <source>
        <dbReference type="PROSITE" id="PS50041"/>
    </source>
</evidence>
<dbReference type="InterPro" id="IPR016186">
    <property type="entry name" value="C-type_lectin-like/link_sf"/>
</dbReference>
<evidence type="ECO:0000313" key="4">
    <source>
        <dbReference type="WBParaSite" id="PSAMB.scaffold2092size25507.g16317.t1"/>
    </source>
</evidence>
<dbReference type="InterPro" id="IPR001304">
    <property type="entry name" value="C-type_lectin-like"/>
</dbReference>
<dbReference type="InterPro" id="IPR016187">
    <property type="entry name" value="CTDL_fold"/>
</dbReference>
<feature type="domain" description="C-type lectin" evidence="2">
    <location>
        <begin position="28"/>
        <end position="150"/>
    </location>
</feature>
<accession>A0A914VIY4</accession>
<dbReference type="InterPro" id="IPR050111">
    <property type="entry name" value="C-type_lectin/snaclec_domain"/>
</dbReference>
<dbReference type="CDD" id="cd00037">
    <property type="entry name" value="CLECT"/>
    <property type="match status" value="1"/>
</dbReference>
<dbReference type="SUPFAM" id="SSF56436">
    <property type="entry name" value="C-type lectin-like"/>
    <property type="match status" value="1"/>
</dbReference>
<evidence type="ECO:0000313" key="3">
    <source>
        <dbReference type="Proteomes" id="UP000887566"/>
    </source>
</evidence>
<sequence>MNPLLIFGTLLLVGSTEAASCPSAWVTWQDSCYLFSKDVGTWQDTEQECISQGSHLASIHSAFENNFIFEKAHQQFSGEGKLWIGGGNFQTSSELYAWSDQTPFDYQAWTSGEPSKHGQNGVVMIYENIGLRKGEWLSKNPDDKYPFVCKKSPS</sequence>
<feature type="signal peptide" evidence="1">
    <location>
        <begin position="1"/>
        <end position="18"/>
    </location>
</feature>
<proteinExistence type="predicted"/>
<dbReference type="Proteomes" id="UP000887566">
    <property type="component" value="Unplaced"/>
</dbReference>
<dbReference type="SMART" id="SM00034">
    <property type="entry name" value="CLECT"/>
    <property type="match status" value="1"/>
</dbReference>
<reference evidence="4" key="1">
    <citation type="submission" date="2022-11" db="UniProtKB">
        <authorList>
            <consortium name="WormBaseParasite"/>
        </authorList>
    </citation>
    <scope>IDENTIFICATION</scope>
</reference>
<organism evidence="3 4">
    <name type="scientific">Plectus sambesii</name>
    <dbReference type="NCBI Taxonomy" id="2011161"/>
    <lineage>
        <taxon>Eukaryota</taxon>
        <taxon>Metazoa</taxon>
        <taxon>Ecdysozoa</taxon>
        <taxon>Nematoda</taxon>
        <taxon>Chromadorea</taxon>
        <taxon>Plectida</taxon>
        <taxon>Plectina</taxon>
        <taxon>Plectoidea</taxon>
        <taxon>Plectidae</taxon>
        <taxon>Plectus</taxon>
    </lineage>
</organism>
<keyword evidence="1" id="KW-0732">Signal</keyword>
<feature type="chain" id="PRO_5037572504" evidence="1">
    <location>
        <begin position="19"/>
        <end position="154"/>
    </location>
</feature>
<dbReference type="Gene3D" id="3.10.100.10">
    <property type="entry name" value="Mannose-Binding Protein A, subunit A"/>
    <property type="match status" value="1"/>
</dbReference>
<protein>
    <submittedName>
        <fullName evidence="4">C-type lectin domain-containing protein</fullName>
    </submittedName>
</protein>
<dbReference type="PROSITE" id="PS50041">
    <property type="entry name" value="C_TYPE_LECTIN_2"/>
    <property type="match status" value="1"/>
</dbReference>
<name>A0A914VIY4_9BILA</name>
<dbReference type="Pfam" id="PF00059">
    <property type="entry name" value="Lectin_C"/>
    <property type="match status" value="1"/>
</dbReference>
<dbReference type="PANTHER" id="PTHR22803">
    <property type="entry name" value="MANNOSE, PHOSPHOLIPASE, LECTIN RECEPTOR RELATED"/>
    <property type="match status" value="1"/>
</dbReference>
<dbReference type="WBParaSite" id="PSAMB.scaffold2092size25507.g16317.t1">
    <property type="protein sequence ID" value="PSAMB.scaffold2092size25507.g16317.t1"/>
    <property type="gene ID" value="PSAMB.scaffold2092size25507.g16317"/>
</dbReference>